<dbReference type="Pfam" id="PF01507">
    <property type="entry name" value="PAPS_reduct"/>
    <property type="match status" value="1"/>
</dbReference>
<dbReference type="Pfam" id="PF11922">
    <property type="entry name" value="DUF3440"/>
    <property type="match status" value="1"/>
</dbReference>
<evidence type="ECO:0000313" key="3">
    <source>
        <dbReference type="Proteomes" id="UP001216674"/>
    </source>
</evidence>
<feature type="domain" description="Phosphoadenosine phosphosulphate reductase" evidence="1">
    <location>
        <begin position="22"/>
        <end position="112"/>
    </location>
</feature>
<proteinExistence type="predicted"/>
<keyword evidence="3" id="KW-1185">Reference proteome</keyword>
<dbReference type="RefSeq" id="WP_276266750.1">
    <property type="nucleotide sequence ID" value="NZ_JARJLM010000423.1"/>
</dbReference>
<evidence type="ECO:0000259" key="1">
    <source>
        <dbReference type="Pfam" id="PF01507"/>
    </source>
</evidence>
<dbReference type="SUPFAM" id="SSF52402">
    <property type="entry name" value="Adenine nucleotide alpha hydrolases-like"/>
    <property type="match status" value="1"/>
</dbReference>
<reference evidence="2 3" key="1">
    <citation type="submission" date="2023-03" db="EMBL/GenBank/DDBJ databases">
        <title>Draft assemblies of triclosan tolerant bacteria isolated from returned activated sludge.</title>
        <authorList>
            <person name="Van Hamelsveld S."/>
        </authorList>
    </citation>
    <scope>NUCLEOTIDE SEQUENCE [LARGE SCALE GENOMIC DNA]</scope>
    <source>
        <strain evidence="2 3">GW210010_S58</strain>
    </source>
</reference>
<dbReference type="PANTHER" id="PTHR30083:SF0">
    <property type="entry name" value="3'-PHOSPHOADENOSINE 5'-PHOSPHOSULFATE SULFOTRANSFERASE (PAPS REDUCTASE)_FAD SYNTHETASE"/>
    <property type="match status" value="1"/>
</dbReference>
<accession>A0ABT6AUA7</accession>
<dbReference type="InterPro" id="IPR014729">
    <property type="entry name" value="Rossmann-like_a/b/a_fold"/>
</dbReference>
<comment type="caution">
    <text evidence="2">The sequence shown here is derived from an EMBL/GenBank/DDBJ whole genome shotgun (WGS) entry which is preliminary data.</text>
</comment>
<sequence>AFFPFYRYRMEFEEFIPAFNEWLARDKSTAILVGIRADESLNRYLAVKRSAKIKKRAWAVPDSQTPIQWSSRDNSDSRAVTFFPVYDWRFEDLWRYVGEHGVAYNRLYDLMYLAGVPFSQMRICQPYGDDQRKGLDLFHQIEPDTWFRLALRVEGANYAARYCRQRLLGYRGGLGLPPTFSSWKQYSHFLLASLPKPLRDVYGRRIARFVHWWAQHDYPLERWPDAGIPALENKKTQPSWRRVALALLKQDMARSLSFGFARRDVDMLASAAGGAE</sequence>
<dbReference type="PANTHER" id="PTHR30083">
    <property type="entry name" value="TRANSCRIPTIONAL REGULATOR-RELATED"/>
    <property type="match status" value="1"/>
</dbReference>
<dbReference type="EMBL" id="JARJLM010000423">
    <property type="protein sequence ID" value="MDF3836212.1"/>
    <property type="molecule type" value="Genomic_DNA"/>
</dbReference>
<feature type="non-terminal residue" evidence="2">
    <location>
        <position position="1"/>
    </location>
</feature>
<dbReference type="InterPro" id="IPR002500">
    <property type="entry name" value="PAPS_reduct_dom"/>
</dbReference>
<organism evidence="2 3">
    <name type="scientific">Cupriavidus basilensis</name>
    <dbReference type="NCBI Taxonomy" id="68895"/>
    <lineage>
        <taxon>Bacteria</taxon>
        <taxon>Pseudomonadati</taxon>
        <taxon>Pseudomonadota</taxon>
        <taxon>Betaproteobacteria</taxon>
        <taxon>Burkholderiales</taxon>
        <taxon>Burkholderiaceae</taxon>
        <taxon>Cupriavidus</taxon>
    </lineage>
</organism>
<gene>
    <name evidence="2" type="ORF">P3W85_25140</name>
</gene>
<dbReference type="Gene3D" id="3.40.50.620">
    <property type="entry name" value="HUPs"/>
    <property type="match status" value="1"/>
</dbReference>
<dbReference type="Proteomes" id="UP001216674">
    <property type="component" value="Unassembled WGS sequence"/>
</dbReference>
<protein>
    <submittedName>
        <fullName evidence="2">DUF3440 domain-containing protein</fullName>
    </submittedName>
</protein>
<name>A0ABT6AUA7_9BURK</name>
<evidence type="ECO:0000313" key="2">
    <source>
        <dbReference type="EMBL" id="MDF3836212.1"/>
    </source>
</evidence>
<dbReference type="InterPro" id="IPR021845">
    <property type="entry name" value="DUF3440"/>
</dbReference>